<evidence type="ECO:0000313" key="2">
    <source>
        <dbReference type="Proteomes" id="UP000054166"/>
    </source>
</evidence>
<keyword evidence="2" id="KW-1185">Reference proteome</keyword>
<dbReference type="EMBL" id="KN832987">
    <property type="protein sequence ID" value="KIM84654.1"/>
    <property type="molecule type" value="Genomic_DNA"/>
</dbReference>
<dbReference type="Proteomes" id="UP000054166">
    <property type="component" value="Unassembled WGS sequence"/>
</dbReference>
<reference evidence="1 2" key="1">
    <citation type="submission" date="2014-04" db="EMBL/GenBank/DDBJ databases">
        <authorList>
            <consortium name="DOE Joint Genome Institute"/>
            <person name="Kuo A."/>
            <person name="Tarkka M."/>
            <person name="Buscot F."/>
            <person name="Kohler A."/>
            <person name="Nagy L.G."/>
            <person name="Floudas D."/>
            <person name="Copeland A."/>
            <person name="Barry K.W."/>
            <person name="Cichocki N."/>
            <person name="Veneault-Fourrey C."/>
            <person name="LaButti K."/>
            <person name="Lindquist E.A."/>
            <person name="Lipzen A."/>
            <person name="Lundell T."/>
            <person name="Morin E."/>
            <person name="Murat C."/>
            <person name="Sun H."/>
            <person name="Tunlid A."/>
            <person name="Henrissat B."/>
            <person name="Grigoriev I.V."/>
            <person name="Hibbett D.S."/>
            <person name="Martin F."/>
            <person name="Nordberg H.P."/>
            <person name="Cantor M.N."/>
            <person name="Hua S.X."/>
        </authorList>
    </citation>
    <scope>NUCLEOTIDE SEQUENCE [LARGE SCALE GENOMIC DNA]</scope>
    <source>
        <strain evidence="1 2">F 1598</strain>
    </source>
</reference>
<dbReference type="InParanoid" id="A0A0C3FYB9"/>
<accession>A0A0C3FYB9</accession>
<sequence>MLNGCRITFHQCSLQFLVNINILFTDCVEVNKYTKHTRSLHNPLDKIRHSYEASLKPQFALRLPVLFLRCPRCNSLGKAMVCPTAAVMPPKRTSKLVRGPPYLRCRGGGHCLLLLRHHTRAPP</sequence>
<protein>
    <submittedName>
        <fullName evidence="1">Uncharacterized protein</fullName>
    </submittedName>
</protein>
<organism evidence="1 2">
    <name type="scientific">Piloderma croceum (strain F 1598)</name>
    <dbReference type="NCBI Taxonomy" id="765440"/>
    <lineage>
        <taxon>Eukaryota</taxon>
        <taxon>Fungi</taxon>
        <taxon>Dikarya</taxon>
        <taxon>Basidiomycota</taxon>
        <taxon>Agaricomycotina</taxon>
        <taxon>Agaricomycetes</taxon>
        <taxon>Agaricomycetidae</taxon>
        <taxon>Atheliales</taxon>
        <taxon>Atheliaceae</taxon>
        <taxon>Piloderma</taxon>
    </lineage>
</organism>
<dbReference type="AlphaFoldDB" id="A0A0C3FYB9"/>
<evidence type="ECO:0000313" key="1">
    <source>
        <dbReference type="EMBL" id="KIM84654.1"/>
    </source>
</evidence>
<reference evidence="2" key="2">
    <citation type="submission" date="2015-01" db="EMBL/GenBank/DDBJ databases">
        <title>Evolutionary Origins and Diversification of the Mycorrhizal Mutualists.</title>
        <authorList>
            <consortium name="DOE Joint Genome Institute"/>
            <consortium name="Mycorrhizal Genomics Consortium"/>
            <person name="Kohler A."/>
            <person name="Kuo A."/>
            <person name="Nagy L.G."/>
            <person name="Floudas D."/>
            <person name="Copeland A."/>
            <person name="Barry K.W."/>
            <person name="Cichocki N."/>
            <person name="Veneault-Fourrey C."/>
            <person name="LaButti K."/>
            <person name="Lindquist E.A."/>
            <person name="Lipzen A."/>
            <person name="Lundell T."/>
            <person name="Morin E."/>
            <person name="Murat C."/>
            <person name="Riley R."/>
            <person name="Ohm R."/>
            <person name="Sun H."/>
            <person name="Tunlid A."/>
            <person name="Henrissat B."/>
            <person name="Grigoriev I.V."/>
            <person name="Hibbett D.S."/>
            <person name="Martin F."/>
        </authorList>
    </citation>
    <scope>NUCLEOTIDE SEQUENCE [LARGE SCALE GENOMIC DNA]</scope>
    <source>
        <strain evidence="2">F 1598</strain>
    </source>
</reference>
<proteinExistence type="predicted"/>
<gene>
    <name evidence="1" type="ORF">PILCRDRAFT_391816</name>
</gene>
<name>A0A0C3FYB9_PILCF</name>
<dbReference type="HOGENOM" id="CLU_2016115_0_0_1"/>